<gene>
    <name evidence="1" type="ORF">CEXT_707081</name>
</gene>
<reference evidence="1 2" key="1">
    <citation type="submission" date="2021-06" db="EMBL/GenBank/DDBJ databases">
        <title>Caerostris extrusa draft genome.</title>
        <authorList>
            <person name="Kono N."/>
            <person name="Arakawa K."/>
        </authorList>
    </citation>
    <scope>NUCLEOTIDE SEQUENCE [LARGE SCALE GENOMIC DNA]</scope>
</reference>
<name>A0AAV4TYP1_CAEEX</name>
<dbReference type="EMBL" id="BPLR01011989">
    <property type="protein sequence ID" value="GIY50512.1"/>
    <property type="molecule type" value="Genomic_DNA"/>
</dbReference>
<proteinExistence type="predicted"/>
<dbReference type="Proteomes" id="UP001054945">
    <property type="component" value="Unassembled WGS sequence"/>
</dbReference>
<sequence length="74" mass="7953">MHSVHSKLHTTIPGINLTKAGLLTVQLNSETSAMIAQRYPSEEWIDVHRDGSQKSETCSAELFSSVAQGSIAVG</sequence>
<accession>A0AAV4TYP1</accession>
<evidence type="ECO:0000313" key="2">
    <source>
        <dbReference type="Proteomes" id="UP001054945"/>
    </source>
</evidence>
<evidence type="ECO:0000313" key="1">
    <source>
        <dbReference type="EMBL" id="GIY50512.1"/>
    </source>
</evidence>
<dbReference type="AlphaFoldDB" id="A0AAV4TYP1"/>
<protein>
    <submittedName>
        <fullName evidence="1">Uncharacterized protein</fullName>
    </submittedName>
</protein>
<keyword evidence="2" id="KW-1185">Reference proteome</keyword>
<organism evidence="1 2">
    <name type="scientific">Caerostris extrusa</name>
    <name type="common">Bark spider</name>
    <name type="synonym">Caerostris bankana</name>
    <dbReference type="NCBI Taxonomy" id="172846"/>
    <lineage>
        <taxon>Eukaryota</taxon>
        <taxon>Metazoa</taxon>
        <taxon>Ecdysozoa</taxon>
        <taxon>Arthropoda</taxon>
        <taxon>Chelicerata</taxon>
        <taxon>Arachnida</taxon>
        <taxon>Araneae</taxon>
        <taxon>Araneomorphae</taxon>
        <taxon>Entelegynae</taxon>
        <taxon>Araneoidea</taxon>
        <taxon>Araneidae</taxon>
        <taxon>Caerostris</taxon>
    </lineage>
</organism>
<comment type="caution">
    <text evidence="1">The sequence shown here is derived from an EMBL/GenBank/DDBJ whole genome shotgun (WGS) entry which is preliminary data.</text>
</comment>